<dbReference type="Gene3D" id="3.90.70.10">
    <property type="entry name" value="Cysteine proteinases"/>
    <property type="match status" value="1"/>
</dbReference>
<dbReference type="Pfam" id="PF00112">
    <property type="entry name" value="Peptidase_C1"/>
    <property type="match status" value="1"/>
</dbReference>
<dbReference type="InterPro" id="IPR013128">
    <property type="entry name" value="Peptidase_C1A"/>
</dbReference>
<evidence type="ECO:0000313" key="3">
    <source>
        <dbReference type="Ensembl" id="ENSLACP00000001316.1"/>
    </source>
</evidence>
<dbReference type="EMBL" id="AFYH01215742">
    <property type="status" value="NOT_ANNOTATED_CDS"/>
    <property type="molecule type" value="Genomic_DNA"/>
</dbReference>
<keyword evidence="4" id="KW-1185">Reference proteome</keyword>
<evidence type="ECO:0000313" key="4">
    <source>
        <dbReference type="Proteomes" id="UP000008672"/>
    </source>
</evidence>
<dbReference type="AlphaFoldDB" id="H2ZV95"/>
<accession>H2ZV95</accession>
<dbReference type="PANTHER" id="PTHR12411">
    <property type="entry name" value="CYSTEINE PROTEASE FAMILY C1-RELATED"/>
    <property type="match status" value="1"/>
</dbReference>
<dbReference type="CDD" id="cd02248">
    <property type="entry name" value="Peptidase_C1A"/>
    <property type="match status" value="1"/>
</dbReference>
<evidence type="ECO:0000259" key="2">
    <source>
        <dbReference type="SMART" id="SM00645"/>
    </source>
</evidence>
<dbReference type="SMART" id="SM00645">
    <property type="entry name" value="Pept_C1"/>
    <property type="match status" value="1"/>
</dbReference>
<dbReference type="GO" id="GO:0008234">
    <property type="term" value="F:cysteine-type peptidase activity"/>
    <property type="evidence" value="ECO:0007669"/>
    <property type="project" value="InterPro"/>
</dbReference>
<dbReference type="EMBL" id="AFYH01215743">
    <property type="status" value="NOT_ANNOTATED_CDS"/>
    <property type="molecule type" value="Genomic_DNA"/>
</dbReference>
<name>H2ZV95_LATCH</name>
<dbReference type="InterPro" id="IPR000668">
    <property type="entry name" value="Peptidase_C1A_C"/>
</dbReference>
<dbReference type="eggNOG" id="KOG1543">
    <property type="taxonomic scope" value="Eukaryota"/>
</dbReference>
<dbReference type="EMBL" id="AFYH01215744">
    <property type="status" value="NOT_ANNOTATED_CDS"/>
    <property type="molecule type" value="Genomic_DNA"/>
</dbReference>
<reference evidence="4" key="1">
    <citation type="submission" date="2011-08" db="EMBL/GenBank/DDBJ databases">
        <title>The draft genome of Latimeria chalumnae.</title>
        <authorList>
            <person name="Di Palma F."/>
            <person name="Alfoldi J."/>
            <person name="Johnson J."/>
            <person name="Berlin A."/>
            <person name="Gnerre S."/>
            <person name="Jaffe D."/>
            <person name="MacCallum I."/>
            <person name="Young S."/>
            <person name="Walker B.J."/>
            <person name="Lander E."/>
            <person name="Lindblad-Toh K."/>
        </authorList>
    </citation>
    <scope>NUCLEOTIDE SEQUENCE [LARGE SCALE GENOMIC DNA]</scope>
    <source>
        <strain evidence="4">Wild caught</strain>
    </source>
</reference>
<dbReference type="Ensembl" id="ENSLACT00000001328.1">
    <property type="protein sequence ID" value="ENSLACP00000001316.1"/>
    <property type="gene ID" value="ENSLACG00000001181.1"/>
</dbReference>
<dbReference type="InParanoid" id="H2ZV95"/>
<dbReference type="Proteomes" id="UP000008672">
    <property type="component" value="Unassembled WGS sequence"/>
</dbReference>
<proteinExistence type="inferred from homology"/>
<dbReference type="SUPFAM" id="SSF54001">
    <property type="entry name" value="Cysteine proteinases"/>
    <property type="match status" value="1"/>
</dbReference>
<feature type="domain" description="Peptidase C1A papain C-terminal" evidence="2">
    <location>
        <begin position="2"/>
        <end position="182"/>
    </location>
</feature>
<dbReference type="InterPro" id="IPR038765">
    <property type="entry name" value="Papain-like_cys_pep_sf"/>
</dbReference>
<reference evidence="3" key="2">
    <citation type="submission" date="2025-08" db="UniProtKB">
        <authorList>
            <consortium name="Ensembl"/>
        </authorList>
    </citation>
    <scope>IDENTIFICATION</scope>
</reference>
<protein>
    <recommendedName>
        <fullName evidence="2">Peptidase C1A papain C-terminal domain-containing protein</fullName>
    </recommendedName>
</protein>
<dbReference type="OMA" id="ITARIDH"/>
<dbReference type="InterPro" id="IPR039417">
    <property type="entry name" value="Peptidase_C1A_papain-like"/>
</dbReference>
<reference evidence="3" key="3">
    <citation type="submission" date="2025-09" db="UniProtKB">
        <authorList>
            <consortium name="Ensembl"/>
        </authorList>
    </citation>
    <scope>IDENTIFICATION</scope>
</reference>
<organism evidence="3 4">
    <name type="scientific">Latimeria chalumnae</name>
    <name type="common">Coelacanth</name>
    <dbReference type="NCBI Taxonomy" id="7897"/>
    <lineage>
        <taxon>Eukaryota</taxon>
        <taxon>Metazoa</taxon>
        <taxon>Chordata</taxon>
        <taxon>Craniata</taxon>
        <taxon>Vertebrata</taxon>
        <taxon>Euteleostomi</taxon>
        <taxon>Coelacanthiformes</taxon>
        <taxon>Coelacanthidae</taxon>
        <taxon>Latimeria</taxon>
    </lineage>
</organism>
<evidence type="ECO:0000256" key="1">
    <source>
        <dbReference type="ARBA" id="ARBA00008455"/>
    </source>
</evidence>
<sequence length="185" mass="20814">FKQVGVVESPYCIKYKKLLSLSEQQVVDCSQQGCNRGNPTYAWVYINEAGGIMEDKDYPYKGMKENCKFNQRASLRVRIVKDKQLASEKSMADEVALHGPIVIIIDVNGSFNRFNGTGIFYEEDCKGNGLHAVIVVGYGTENGVDYWIIKNSWGTSWGNVGYARIRRNVNVCNLKQYAHKADVKA</sequence>
<dbReference type="GeneTree" id="ENSGT00940000168558"/>
<comment type="similarity">
    <text evidence="1">Belongs to the peptidase C1 family.</text>
</comment>
<dbReference type="HOGENOM" id="CLU_012184_8_1_1"/>
<dbReference type="GO" id="GO:0006508">
    <property type="term" value="P:proteolysis"/>
    <property type="evidence" value="ECO:0007669"/>
    <property type="project" value="InterPro"/>
</dbReference>